<keyword evidence="2" id="KW-1185">Reference proteome</keyword>
<sequence>MREQELRSSAVRIGWTLACCIRSSTSSLCASPGTAELCKICEMSVNSSVDTHLYNFPHIGGWHRQADKTWEEILRIIYNAVRRHLASAEVCNANFWRQMERAVCGLTSVAIVEGSAELSLQTTLQLKVETQKYGRKEKHT</sequence>
<name>A0A0H2R4Z3_9AGAM</name>
<evidence type="ECO:0000313" key="1">
    <source>
        <dbReference type="EMBL" id="KLO04523.1"/>
    </source>
</evidence>
<reference evidence="1 2" key="1">
    <citation type="submission" date="2015-04" db="EMBL/GenBank/DDBJ databases">
        <title>Complete genome sequence of Schizopora paradoxa KUC8140, a cosmopolitan wood degrader in East Asia.</title>
        <authorList>
            <consortium name="DOE Joint Genome Institute"/>
            <person name="Min B."/>
            <person name="Park H."/>
            <person name="Jang Y."/>
            <person name="Kim J.-J."/>
            <person name="Kim K.H."/>
            <person name="Pangilinan J."/>
            <person name="Lipzen A."/>
            <person name="Riley R."/>
            <person name="Grigoriev I.V."/>
            <person name="Spatafora J.W."/>
            <person name="Choi I.-G."/>
        </authorList>
    </citation>
    <scope>NUCLEOTIDE SEQUENCE [LARGE SCALE GENOMIC DNA]</scope>
    <source>
        <strain evidence="1 2">KUC8140</strain>
    </source>
</reference>
<organism evidence="1 2">
    <name type="scientific">Schizopora paradoxa</name>
    <dbReference type="NCBI Taxonomy" id="27342"/>
    <lineage>
        <taxon>Eukaryota</taxon>
        <taxon>Fungi</taxon>
        <taxon>Dikarya</taxon>
        <taxon>Basidiomycota</taxon>
        <taxon>Agaricomycotina</taxon>
        <taxon>Agaricomycetes</taxon>
        <taxon>Hymenochaetales</taxon>
        <taxon>Schizoporaceae</taxon>
        <taxon>Schizopora</taxon>
    </lineage>
</organism>
<dbReference type="Proteomes" id="UP000053477">
    <property type="component" value="Unassembled WGS sequence"/>
</dbReference>
<gene>
    <name evidence="1" type="ORF">SCHPADRAFT_896965</name>
</gene>
<dbReference type="AlphaFoldDB" id="A0A0H2R4Z3"/>
<proteinExistence type="predicted"/>
<protein>
    <submittedName>
        <fullName evidence="1">Uncharacterized protein</fullName>
    </submittedName>
</protein>
<accession>A0A0H2R4Z3</accession>
<dbReference type="InParanoid" id="A0A0H2R4Z3"/>
<dbReference type="EMBL" id="KQ086512">
    <property type="protein sequence ID" value="KLO04523.1"/>
    <property type="molecule type" value="Genomic_DNA"/>
</dbReference>
<evidence type="ECO:0000313" key="2">
    <source>
        <dbReference type="Proteomes" id="UP000053477"/>
    </source>
</evidence>